<dbReference type="GO" id="GO:0004713">
    <property type="term" value="F:protein tyrosine kinase activity"/>
    <property type="evidence" value="ECO:0007669"/>
    <property type="project" value="TreeGrafter"/>
</dbReference>
<accession>A0A7C4CA66</accession>
<dbReference type="InterPro" id="IPR003856">
    <property type="entry name" value="LPS_length_determ_N"/>
</dbReference>
<protein>
    <recommendedName>
        <fullName evidence="8">Polysaccharide chain length determinant N-terminal domain-containing protein</fullName>
    </recommendedName>
</protein>
<dbReference type="Pfam" id="PF02706">
    <property type="entry name" value="Wzz"/>
    <property type="match status" value="1"/>
</dbReference>
<keyword evidence="3 7" id="KW-0812">Transmembrane</keyword>
<feature type="transmembrane region" description="Helical" evidence="7">
    <location>
        <begin position="17"/>
        <end position="36"/>
    </location>
</feature>
<dbReference type="GO" id="GO:0005886">
    <property type="term" value="C:plasma membrane"/>
    <property type="evidence" value="ECO:0007669"/>
    <property type="project" value="UniProtKB-SubCell"/>
</dbReference>
<evidence type="ECO:0000256" key="1">
    <source>
        <dbReference type="ARBA" id="ARBA00004651"/>
    </source>
</evidence>
<feature type="coiled-coil region" evidence="6">
    <location>
        <begin position="181"/>
        <end position="208"/>
    </location>
</feature>
<gene>
    <name evidence="9" type="ORF">ENS41_01440</name>
</gene>
<evidence type="ECO:0000256" key="7">
    <source>
        <dbReference type="SAM" id="Phobius"/>
    </source>
</evidence>
<evidence type="ECO:0000256" key="2">
    <source>
        <dbReference type="ARBA" id="ARBA00022475"/>
    </source>
</evidence>
<comment type="caution">
    <text evidence="9">The sequence shown here is derived from an EMBL/GenBank/DDBJ whole genome shotgun (WGS) entry which is preliminary data.</text>
</comment>
<dbReference type="PANTHER" id="PTHR32309:SF13">
    <property type="entry name" value="FERRIC ENTEROBACTIN TRANSPORT PROTEIN FEPE"/>
    <property type="match status" value="1"/>
</dbReference>
<evidence type="ECO:0000256" key="3">
    <source>
        <dbReference type="ARBA" id="ARBA00022692"/>
    </source>
</evidence>
<dbReference type="AlphaFoldDB" id="A0A7C4CA66"/>
<name>A0A7C4CA66_UNCW3</name>
<dbReference type="PANTHER" id="PTHR32309">
    <property type="entry name" value="TYROSINE-PROTEIN KINASE"/>
    <property type="match status" value="1"/>
</dbReference>
<keyword evidence="4 7" id="KW-1133">Transmembrane helix</keyword>
<keyword evidence="2" id="KW-1003">Cell membrane</keyword>
<keyword evidence="6" id="KW-0175">Coiled coil</keyword>
<evidence type="ECO:0000259" key="8">
    <source>
        <dbReference type="Pfam" id="PF02706"/>
    </source>
</evidence>
<feature type="transmembrane region" description="Helical" evidence="7">
    <location>
        <begin position="352"/>
        <end position="370"/>
    </location>
</feature>
<reference evidence="9" key="1">
    <citation type="journal article" date="2020" name="mSystems">
        <title>Genome- and Community-Level Interaction Insights into Carbon Utilization and Element Cycling Functions of Hydrothermarchaeota in Hydrothermal Sediment.</title>
        <authorList>
            <person name="Zhou Z."/>
            <person name="Liu Y."/>
            <person name="Xu W."/>
            <person name="Pan J."/>
            <person name="Luo Z.H."/>
            <person name="Li M."/>
        </authorList>
    </citation>
    <scope>NUCLEOTIDE SEQUENCE [LARGE SCALE GENOMIC DNA]</scope>
    <source>
        <strain evidence="9">SpSt-488</strain>
    </source>
</reference>
<evidence type="ECO:0000256" key="4">
    <source>
        <dbReference type="ARBA" id="ARBA00022989"/>
    </source>
</evidence>
<evidence type="ECO:0000256" key="6">
    <source>
        <dbReference type="SAM" id="Coils"/>
    </source>
</evidence>
<evidence type="ECO:0000313" key="9">
    <source>
        <dbReference type="EMBL" id="HGK27605.1"/>
    </source>
</evidence>
<dbReference type="EMBL" id="DSUT01000025">
    <property type="protein sequence ID" value="HGK27605.1"/>
    <property type="molecule type" value="Genomic_DNA"/>
</dbReference>
<proteinExistence type="predicted"/>
<comment type="subcellular location">
    <subcellularLocation>
        <location evidence="1">Cell membrane</location>
        <topology evidence="1">Multi-pass membrane protein</topology>
    </subcellularLocation>
</comment>
<sequence length="413" mass="45379">MNKLPIYLSVLLKYRRLIVINSIALPVLGVAISFVLPKQYTAVAQLLPPSTEDDPFGLAGSGILGGGVGSRLSRLARIGSALGEGTPSDVMVGIMGSRSIMDRVALRCSIARYYRIKPSKTEAIRKQLGDMTTFGVGDEGIVRVKVEAKTPQLAANVANAYVAELDSFLRTSNISRGRNMRMFLEQRLAAAKASLAEAQDSMRDFQSRHGVVSIEDETRAAIDAYARLKSQSVVKEAELGALQGIASADNPYVQSLRREADAFRGQLRGIERGQSGNGFGVGFAVSFERLPAIAAEYARRYLDLRVQEEAMLLLYQQYEYARVLEARDTPTLTVLDAAVPPQKKSSPKRTRIAGALFLFGLLSSGAYAFLGEYFLQLKQQKPEEYASWDPVRRQISAVAEVLLRPLRRSRRPS</sequence>
<evidence type="ECO:0000256" key="5">
    <source>
        <dbReference type="ARBA" id="ARBA00023136"/>
    </source>
</evidence>
<keyword evidence="5 7" id="KW-0472">Membrane</keyword>
<dbReference type="InterPro" id="IPR050445">
    <property type="entry name" value="Bact_polysacc_biosynth/exp"/>
</dbReference>
<feature type="domain" description="Polysaccharide chain length determinant N-terminal" evidence="8">
    <location>
        <begin position="8"/>
        <end position="104"/>
    </location>
</feature>
<organism evidence="9">
    <name type="scientific">candidate division WOR-3 bacterium</name>
    <dbReference type="NCBI Taxonomy" id="2052148"/>
    <lineage>
        <taxon>Bacteria</taxon>
        <taxon>Bacteria division WOR-3</taxon>
    </lineage>
</organism>